<name>A0A6A4ARG4_9STRA</name>
<evidence type="ECO:0000313" key="1">
    <source>
        <dbReference type="EMBL" id="KAE8952440.1"/>
    </source>
</evidence>
<accession>A0A6A4ARG4</accession>
<gene>
    <name evidence="1" type="ORF">PR001_g33292</name>
    <name evidence="2" type="ORF">PR003_g34406</name>
</gene>
<comment type="caution">
    <text evidence="2">The sequence shown here is derived from an EMBL/GenBank/DDBJ whole genome shotgun (WGS) entry which is preliminary data.</text>
</comment>
<dbReference type="AlphaFoldDB" id="A0A6A4ARG4"/>
<dbReference type="Proteomes" id="UP000429607">
    <property type="component" value="Unassembled WGS sequence"/>
</dbReference>
<protein>
    <submittedName>
        <fullName evidence="2">Uncharacterized protein</fullName>
    </submittedName>
</protein>
<proteinExistence type="predicted"/>
<dbReference type="EMBL" id="QXFT01011339">
    <property type="protein sequence ID" value="KAE9260358.1"/>
    <property type="molecule type" value="Genomic_DNA"/>
</dbReference>
<keyword evidence="4" id="KW-1185">Reference proteome</keyword>
<evidence type="ECO:0000313" key="4">
    <source>
        <dbReference type="Proteomes" id="UP000434957"/>
    </source>
</evidence>
<dbReference type="EMBL" id="QXFV01011616">
    <property type="protein sequence ID" value="KAE8952440.1"/>
    <property type="molecule type" value="Genomic_DNA"/>
</dbReference>
<sequence length="47" mass="5119">MAVDKALEGHDAADKSVMPLSQINITGGDIYQNFPHNHGQFPKLPSQ</sequence>
<organism evidence="2 4">
    <name type="scientific">Phytophthora rubi</name>
    <dbReference type="NCBI Taxonomy" id="129364"/>
    <lineage>
        <taxon>Eukaryota</taxon>
        <taxon>Sar</taxon>
        <taxon>Stramenopiles</taxon>
        <taxon>Oomycota</taxon>
        <taxon>Peronosporomycetes</taxon>
        <taxon>Peronosporales</taxon>
        <taxon>Peronosporaceae</taxon>
        <taxon>Phytophthora</taxon>
    </lineage>
</organism>
<evidence type="ECO:0000313" key="2">
    <source>
        <dbReference type="EMBL" id="KAE9260358.1"/>
    </source>
</evidence>
<dbReference type="Proteomes" id="UP000434957">
    <property type="component" value="Unassembled WGS sequence"/>
</dbReference>
<evidence type="ECO:0000313" key="3">
    <source>
        <dbReference type="Proteomes" id="UP000429607"/>
    </source>
</evidence>
<reference evidence="2 4" key="1">
    <citation type="submission" date="2018-08" db="EMBL/GenBank/DDBJ databases">
        <title>Genomic investigation of the strawberry pathogen Phytophthora fragariae indicates pathogenicity is determined by transcriptional variation in three key races.</title>
        <authorList>
            <person name="Adams T.M."/>
            <person name="Armitage A.D."/>
            <person name="Sobczyk M.K."/>
            <person name="Bates H.J."/>
            <person name="Dunwell J.M."/>
            <person name="Nellist C.F."/>
            <person name="Harrison R.J."/>
        </authorList>
    </citation>
    <scope>NUCLEOTIDE SEQUENCE [LARGE SCALE GENOMIC DNA]</scope>
    <source>
        <strain evidence="1 3">SCRP249</strain>
        <strain evidence="2 4">SCRP333</strain>
    </source>
</reference>